<proteinExistence type="predicted"/>
<accession>A0ABP8DI54</accession>
<comment type="caution">
    <text evidence="1">The sequence shown here is derived from an EMBL/GenBank/DDBJ whole genome shotgun (WGS) entry which is preliminary data.</text>
</comment>
<keyword evidence="2" id="KW-1185">Reference proteome</keyword>
<dbReference type="EMBL" id="BAABAT010000024">
    <property type="protein sequence ID" value="GAA4256372.1"/>
    <property type="molecule type" value="Genomic_DNA"/>
</dbReference>
<protein>
    <recommendedName>
        <fullName evidence="3">Alpha/beta hydrolase</fullName>
    </recommendedName>
</protein>
<organism evidence="1 2">
    <name type="scientific">Dactylosporangium darangshiense</name>
    <dbReference type="NCBI Taxonomy" id="579108"/>
    <lineage>
        <taxon>Bacteria</taxon>
        <taxon>Bacillati</taxon>
        <taxon>Actinomycetota</taxon>
        <taxon>Actinomycetes</taxon>
        <taxon>Micromonosporales</taxon>
        <taxon>Micromonosporaceae</taxon>
        <taxon>Dactylosporangium</taxon>
    </lineage>
</organism>
<dbReference type="InterPro" id="IPR029058">
    <property type="entry name" value="AB_hydrolase_fold"/>
</dbReference>
<dbReference type="Proteomes" id="UP001500620">
    <property type="component" value="Unassembled WGS sequence"/>
</dbReference>
<evidence type="ECO:0000313" key="1">
    <source>
        <dbReference type="EMBL" id="GAA4256372.1"/>
    </source>
</evidence>
<gene>
    <name evidence="1" type="ORF">GCM10022255_068900</name>
</gene>
<dbReference type="Gene3D" id="3.40.50.1820">
    <property type="entry name" value="alpha/beta hydrolase"/>
    <property type="match status" value="1"/>
</dbReference>
<reference evidence="2" key="1">
    <citation type="journal article" date="2019" name="Int. J. Syst. Evol. Microbiol.">
        <title>The Global Catalogue of Microorganisms (GCM) 10K type strain sequencing project: providing services to taxonomists for standard genome sequencing and annotation.</title>
        <authorList>
            <consortium name="The Broad Institute Genomics Platform"/>
            <consortium name="The Broad Institute Genome Sequencing Center for Infectious Disease"/>
            <person name="Wu L."/>
            <person name="Ma J."/>
        </authorList>
    </citation>
    <scope>NUCLEOTIDE SEQUENCE [LARGE SCALE GENOMIC DNA]</scope>
    <source>
        <strain evidence="2">JCM 17441</strain>
    </source>
</reference>
<dbReference type="RefSeq" id="WP_345133598.1">
    <property type="nucleotide sequence ID" value="NZ_BAABAT010000024.1"/>
</dbReference>
<name>A0ABP8DI54_9ACTN</name>
<evidence type="ECO:0000313" key="2">
    <source>
        <dbReference type="Proteomes" id="UP001500620"/>
    </source>
</evidence>
<evidence type="ECO:0008006" key="3">
    <source>
        <dbReference type="Google" id="ProtNLM"/>
    </source>
</evidence>
<sequence>MFGADQAIPPASQRTMAGRAGSHTVEIAGASHAYFVTHPNVVVDLVRAASRATTG</sequence>
<dbReference type="SUPFAM" id="SSF53474">
    <property type="entry name" value="alpha/beta-Hydrolases"/>
    <property type="match status" value="1"/>
</dbReference>